<dbReference type="PANTHER" id="PTHR43155">
    <property type="entry name" value="CYCLIC DI-GMP PHOSPHODIESTERASE PA4108-RELATED"/>
    <property type="match status" value="1"/>
</dbReference>
<dbReference type="PROSITE" id="PS51832">
    <property type="entry name" value="HD_GYP"/>
    <property type="match status" value="1"/>
</dbReference>
<protein>
    <submittedName>
        <fullName evidence="2">HD-GYP domain-containing protein</fullName>
        <ecNumber evidence="2">3.1.4.-</ecNumber>
    </submittedName>
</protein>
<dbReference type="EMBL" id="JBHLTG010000001">
    <property type="protein sequence ID" value="MFC0677824.1"/>
    <property type="molecule type" value="Genomic_DNA"/>
</dbReference>
<dbReference type="CDD" id="cd00077">
    <property type="entry name" value="HDc"/>
    <property type="match status" value="1"/>
</dbReference>
<proteinExistence type="predicted"/>
<dbReference type="Gene3D" id="1.10.3210.10">
    <property type="entry name" value="Hypothetical protein af1432"/>
    <property type="match status" value="1"/>
</dbReference>
<dbReference type="InterPro" id="IPR037522">
    <property type="entry name" value="HD_GYP_dom"/>
</dbReference>
<dbReference type="EC" id="3.1.4.-" evidence="2"/>
<dbReference type="InterPro" id="IPR021812">
    <property type="entry name" value="DUF3391"/>
</dbReference>
<dbReference type="GO" id="GO:0016787">
    <property type="term" value="F:hydrolase activity"/>
    <property type="evidence" value="ECO:0007669"/>
    <property type="project" value="UniProtKB-KW"/>
</dbReference>
<dbReference type="SUPFAM" id="SSF109604">
    <property type="entry name" value="HD-domain/PDEase-like"/>
    <property type="match status" value="1"/>
</dbReference>
<name>A0ABV6RLG1_9GAMM</name>
<evidence type="ECO:0000313" key="2">
    <source>
        <dbReference type="EMBL" id="MFC0677824.1"/>
    </source>
</evidence>
<evidence type="ECO:0000259" key="1">
    <source>
        <dbReference type="PROSITE" id="PS51832"/>
    </source>
</evidence>
<reference evidence="2 3" key="1">
    <citation type="submission" date="2024-09" db="EMBL/GenBank/DDBJ databases">
        <authorList>
            <person name="Sun Q."/>
            <person name="Mori K."/>
        </authorList>
    </citation>
    <scope>NUCLEOTIDE SEQUENCE [LARGE SCALE GENOMIC DNA]</scope>
    <source>
        <strain evidence="2 3">KCTC 23076</strain>
    </source>
</reference>
<sequence length="415" mass="46321">MSVSAQEFRISVVGLERGMFVARLDRPWIGTGFPLEGLRIADDDEIERLRRMCSHVYVDPSRGRSPDVRHILLEDDRVVRRVRGEDEIDNLRRTRWNVVADFGEELGNAQKAHAELETRVGEVIRDLQRGGKLDLQKLADGVDTMIESITRNPAAFPWVMELRRTCDYSYQHALGCSVWAATFGRHLGLERDELRELAMGGLLCDVGKLRLPTSLLIKTGPLTTAEVALLRGHVEQGVRIAEETDGISPTVVRMIASHHERHDGSGYPQGLSELDIPIHARIIGIIDSYDAMTSVRPYAPSRSPHQAVMELYHGRDRLFQGELVEQFIRASGIYPTGSLVELTDGTVGVVMSVNTLRRLRPVVMLLLDQSKMPLREFKPIDLSEVLTDADGQPLNIRGGLPRGAFGIDPAALFLD</sequence>
<dbReference type="SMART" id="SM00471">
    <property type="entry name" value="HDc"/>
    <property type="match status" value="1"/>
</dbReference>
<keyword evidence="3" id="KW-1185">Reference proteome</keyword>
<dbReference type="InterPro" id="IPR003607">
    <property type="entry name" value="HD/PDEase_dom"/>
</dbReference>
<dbReference type="RefSeq" id="WP_386666847.1">
    <property type="nucleotide sequence ID" value="NZ_JBHLTG010000001.1"/>
</dbReference>
<dbReference type="Pfam" id="PF13487">
    <property type="entry name" value="HD_5"/>
    <property type="match status" value="1"/>
</dbReference>
<evidence type="ECO:0000313" key="3">
    <source>
        <dbReference type="Proteomes" id="UP001589896"/>
    </source>
</evidence>
<dbReference type="Proteomes" id="UP001589896">
    <property type="component" value="Unassembled WGS sequence"/>
</dbReference>
<accession>A0ABV6RLG1</accession>
<keyword evidence="2" id="KW-0378">Hydrolase</keyword>
<comment type="caution">
    <text evidence="2">The sequence shown here is derived from an EMBL/GenBank/DDBJ whole genome shotgun (WGS) entry which is preliminary data.</text>
</comment>
<gene>
    <name evidence="2" type="ORF">ACFFGH_08230</name>
</gene>
<dbReference type="PANTHER" id="PTHR43155:SF2">
    <property type="entry name" value="CYCLIC DI-GMP PHOSPHODIESTERASE PA4108"/>
    <property type="match status" value="1"/>
</dbReference>
<dbReference type="Pfam" id="PF11871">
    <property type="entry name" value="DUF3391"/>
    <property type="match status" value="1"/>
</dbReference>
<feature type="domain" description="HD-GYP" evidence="1">
    <location>
        <begin position="147"/>
        <end position="343"/>
    </location>
</feature>
<organism evidence="2 3">
    <name type="scientific">Lysobacter korlensis</name>
    <dbReference type="NCBI Taxonomy" id="553636"/>
    <lineage>
        <taxon>Bacteria</taxon>
        <taxon>Pseudomonadati</taxon>
        <taxon>Pseudomonadota</taxon>
        <taxon>Gammaproteobacteria</taxon>
        <taxon>Lysobacterales</taxon>
        <taxon>Lysobacteraceae</taxon>
        <taxon>Lysobacter</taxon>
    </lineage>
</organism>